<keyword evidence="2 4" id="KW-0472">Membrane</keyword>
<dbReference type="AlphaFoldDB" id="A0A1B8ZTD3"/>
<sequence>MANKGIKKIGIVPRADNARIIYNNGEYISVEPGKPIRFSVSEWFPGTPDADKKKEIVWIRQKAGRKGIIEQLRRPAGFVYEYKFTKKECGIVAYYIEASLSGKPDTVNKVGVNILGYCPPKIVDSRWSTTEGGKDVRQTFYFSYGHIIHLYLGTEGLNGRKDLIVEIYRRIRMGGGTSDDPLMRSWTNVEVNDGEINVVVQNTSQWKGTIKNIKNVEELYVKVKDPRTGKYIVDDNNDDIHGRFLRMKNELVAKAPKPPQNVVPTKVYMPDKNLERYEPCKFETIRITDITFDKNGEVKTPVMVFDNGKGVKNIAGKETIHATIFYEFNSAIIEGDGEKKLNNILRFLLEHQHSTITVDGYACVIGKMEYNQSLSQKRSDIVKKFFTDGGLDVKRIRSLGKGEVNPTDDKNGKDNIKFKDEKEYKNNRRVDIYFEYFPHDANTIIYETIAPTVSTRRNITIDVTDYDTKACFRNKNLHTREIRLLDVGQAIDAGDKERTFAPPTFNYGIYSDLSRFSALPLQYIWPEATTPNKIHLHAHSCRFYSNTNRVTVLVKAYPDIKWDFHFSMNLSNELSVKWQNLPPAKHKEMQSKAGKIGNEKSKQYTAVDFGVTLEANWDRTAEDKYNGHFDATLKFEDKIKWMYKVFSSLKEFSTGVTDQTKGKIRKRSFTSKMPLTIEMKPPNFCMGAEWQLERGQKNRKPLQTIGTSLELYFKAEPIIGLELTIDLLDMLIQAGVGVVSGGTANIAAKRILNEVRAWLADDDHPVTLNMYIDLKLFGTISGETKLNFNTNSDAGGASGKLDTQIGVELDAGIEVKAKFVIIIAEAYAEGKLKATGKATATFGHRLVYEQKSSTQKTLYYRPEVKFEGLIATVLVKASVGLYIKKGFLETDRKIDLVDFDKTYEIIPEFDVIKKLEKLTGLSAQIPFIQKG</sequence>
<evidence type="ECO:0000313" key="6">
    <source>
        <dbReference type="EMBL" id="OCA74852.1"/>
    </source>
</evidence>
<keyword evidence="3" id="KW-0998">Cell outer membrane</keyword>
<protein>
    <recommendedName>
        <fullName evidence="5">OmpA-like domain-containing protein</fullName>
    </recommendedName>
</protein>
<dbReference type="InterPro" id="IPR006665">
    <property type="entry name" value="OmpA-like"/>
</dbReference>
<dbReference type="PANTHER" id="PTHR30329">
    <property type="entry name" value="STATOR ELEMENT OF FLAGELLAR MOTOR COMPLEX"/>
    <property type="match status" value="1"/>
</dbReference>
<evidence type="ECO:0000256" key="3">
    <source>
        <dbReference type="ARBA" id="ARBA00023237"/>
    </source>
</evidence>
<evidence type="ECO:0000259" key="5">
    <source>
        <dbReference type="PROSITE" id="PS51123"/>
    </source>
</evidence>
<evidence type="ECO:0000256" key="2">
    <source>
        <dbReference type="ARBA" id="ARBA00023136"/>
    </source>
</evidence>
<gene>
    <name evidence="6" type="ORF">BBI00_11135</name>
</gene>
<feature type="domain" description="OmpA-like" evidence="5">
    <location>
        <begin position="313"/>
        <end position="438"/>
    </location>
</feature>
<dbReference type="InterPro" id="IPR036737">
    <property type="entry name" value="OmpA-like_sf"/>
</dbReference>
<accession>A0A1B8ZTD3</accession>
<dbReference type="Pfam" id="PF00691">
    <property type="entry name" value="OmpA"/>
    <property type="match status" value="1"/>
</dbReference>
<dbReference type="GO" id="GO:0009279">
    <property type="term" value="C:cell outer membrane"/>
    <property type="evidence" value="ECO:0007669"/>
    <property type="project" value="UniProtKB-SubCell"/>
</dbReference>
<dbReference type="InterPro" id="IPR006664">
    <property type="entry name" value="OMP_bac"/>
</dbReference>
<evidence type="ECO:0000256" key="1">
    <source>
        <dbReference type="ARBA" id="ARBA00004442"/>
    </source>
</evidence>
<dbReference type="Proteomes" id="UP000093432">
    <property type="component" value="Unassembled WGS sequence"/>
</dbReference>
<dbReference type="InterPro" id="IPR050330">
    <property type="entry name" value="Bact_OuterMem_StrucFunc"/>
</dbReference>
<dbReference type="EMBL" id="MAYG01000001">
    <property type="protein sequence ID" value="OCA74852.1"/>
    <property type="molecule type" value="Genomic_DNA"/>
</dbReference>
<reference evidence="7" key="1">
    <citation type="submission" date="2016-07" db="EMBL/GenBank/DDBJ databases">
        <authorList>
            <person name="Florea S."/>
            <person name="Webb J.S."/>
            <person name="Jaromczyk J."/>
            <person name="Schardl C.L."/>
        </authorList>
    </citation>
    <scope>NUCLEOTIDE SEQUENCE [LARGE SCALE GENOMIC DNA]</scope>
    <source>
        <strain evidence="7">CC-VM-7</strain>
    </source>
</reference>
<proteinExistence type="predicted"/>
<evidence type="ECO:0000313" key="7">
    <source>
        <dbReference type="Proteomes" id="UP000093432"/>
    </source>
</evidence>
<comment type="caution">
    <text evidence="6">The sequence shown here is derived from an EMBL/GenBank/DDBJ whole genome shotgun (WGS) entry which is preliminary data.</text>
</comment>
<dbReference type="STRING" id="651561.BBI00_11135"/>
<evidence type="ECO:0000256" key="4">
    <source>
        <dbReference type="PROSITE-ProRule" id="PRU00473"/>
    </source>
</evidence>
<comment type="subcellular location">
    <subcellularLocation>
        <location evidence="1">Cell outer membrane</location>
    </subcellularLocation>
</comment>
<dbReference type="OrthoDB" id="719419at2"/>
<dbReference type="RefSeq" id="WP_065398836.1">
    <property type="nucleotide sequence ID" value="NZ_CP064938.1"/>
</dbReference>
<dbReference type="PROSITE" id="PS51123">
    <property type="entry name" value="OMPA_2"/>
    <property type="match status" value="1"/>
</dbReference>
<dbReference type="Gene3D" id="3.30.1330.60">
    <property type="entry name" value="OmpA-like domain"/>
    <property type="match status" value="1"/>
</dbReference>
<organism evidence="6 7">
    <name type="scientific">Chryseobacterium arthrosphaerae</name>
    <dbReference type="NCBI Taxonomy" id="651561"/>
    <lineage>
        <taxon>Bacteria</taxon>
        <taxon>Pseudomonadati</taxon>
        <taxon>Bacteroidota</taxon>
        <taxon>Flavobacteriia</taxon>
        <taxon>Flavobacteriales</taxon>
        <taxon>Weeksellaceae</taxon>
        <taxon>Chryseobacterium group</taxon>
        <taxon>Chryseobacterium</taxon>
    </lineage>
</organism>
<name>A0A1B8ZTD3_9FLAO</name>
<dbReference type="PRINTS" id="PR01021">
    <property type="entry name" value="OMPADOMAIN"/>
</dbReference>
<dbReference type="CDD" id="cd07185">
    <property type="entry name" value="OmpA_C-like"/>
    <property type="match status" value="1"/>
</dbReference>
<dbReference type="PANTHER" id="PTHR30329:SF21">
    <property type="entry name" value="LIPOPROTEIN YIAD-RELATED"/>
    <property type="match status" value="1"/>
</dbReference>
<dbReference type="SUPFAM" id="SSF103088">
    <property type="entry name" value="OmpA-like"/>
    <property type="match status" value="1"/>
</dbReference>